<gene>
    <name evidence="8" type="ORF">DASC09_048780</name>
</gene>
<organism evidence="8 9">
    <name type="scientific">Saccharomycopsis crataegensis</name>
    <dbReference type="NCBI Taxonomy" id="43959"/>
    <lineage>
        <taxon>Eukaryota</taxon>
        <taxon>Fungi</taxon>
        <taxon>Dikarya</taxon>
        <taxon>Ascomycota</taxon>
        <taxon>Saccharomycotina</taxon>
        <taxon>Saccharomycetes</taxon>
        <taxon>Saccharomycopsidaceae</taxon>
        <taxon>Saccharomycopsis</taxon>
    </lineage>
</organism>
<dbReference type="GO" id="GO:0004813">
    <property type="term" value="F:alanine-tRNA ligase activity"/>
    <property type="evidence" value="ECO:0007669"/>
    <property type="project" value="InterPro"/>
</dbReference>
<dbReference type="PANTHER" id="PTHR43462:SF1">
    <property type="entry name" value="ALANYL-TRNA EDITING PROTEIN AARSD1"/>
    <property type="match status" value="1"/>
</dbReference>
<dbReference type="RefSeq" id="XP_064854549.1">
    <property type="nucleotide sequence ID" value="XM_064998477.1"/>
</dbReference>
<name>A0AAV5QRW6_9ASCO</name>
<dbReference type="SMART" id="SM00863">
    <property type="entry name" value="tRNA_SAD"/>
    <property type="match status" value="1"/>
</dbReference>
<evidence type="ECO:0000256" key="2">
    <source>
        <dbReference type="ARBA" id="ARBA00004496"/>
    </source>
</evidence>
<feature type="region of interest" description="Disordered" evidence="6">
    <location>
        <begin position="39"/>
        <end position="63"/>
    </location>
</feature>
<evidence type="ECO:0000313" key="8">
    <source>
        <dbReference type="EMBL" id="GMM37553.1"/>
    </source>
</evidence>
<dbReference type="SUPFAM" id="SSF55186">
    <property type="entry name" value="ThrRS/AlaRS common domain"/>
    <property type="match status" value="1"/>
</dbReference>
<evidence type="ECO:0000256" key="6">
    <source>
        <dbReference type="SAM" id="MobiDB-lite"/>
    </source>
</evidence>
<comment type="cofactor">
    <cofactor evidence="1">
        <name>Zn(2+)</name>
        <dbReference type="ChEBI" id="CHEBI:29105"/>
    </cofactor>
</comment>
<dbReference type="SUPFAM" id="SSF50447">
    <property type="entry name" value="Translation proteins"/>
    <property type="match status" value="1"/>
</dbReference>
<sequence length="457" mass="50329">MTSISQQFTSTVVGALACQRDSYLKTFKTIVVNCVEKTPEKPAKSKSKGKSKEKATSGDAPDISSLSLNDGKYYEVELEDTILFPMGGGQPSDTGSIIISDDKSIPVSFVRRDGLIARHQVLEPIAPGTPVSLLLDWHRRLDLMQQHTGQHLLSAILDSRQLPTLSWKMGSGTSVSELVNYLEIPRKLSDEEVTQITDEVNAKILENLPIGVEVPGAEDFSQHKTNKIPEDYDLSKGVLRVVHIGELDANTCCGTHLNSTGQVASISLLHQTHVRGTNSRLHFLCGGRVAQYSSGVHGVMRNVLSALSCQMDEVDEKLDGMSTQLRKALGANKSLLEELARLKEKELIEKIDKGQQVVFEHYCDKSLEFLMNFFKGLNAHYNKKIPQTVVLMCGEYKESGAIMIFGGESARVQEIAGELKSKIKSLKGGGKDKWQGKVGAFEKGEIESVKEYFMAKE</sequence>
<dbReference type="EMBL" id="BTFZ01000012">
    <property type="protein sequence ID" value="GMM37553.1"/>
    <property type="molecule type" value="Genomic_DNA"/>
</dbReference>
<dbReference type="GO" id="GO:0002196">
    <property type="term" value="F:Ser-tRNA(Ala) deacylase activity"/>
    <property type="evidence" value="ECO:0007669"/>
    <property type="project" value="TreeGrafter"/>
</dbReference>
<keyword evidence="4" id="KW-0479">Metal-binding</keyword>
<evidence type="ECO:0000256" key="4">
    <source>
        <dbReference type="ARBA" id="ARBA00022723"/>
    </source>
</evidence>
<dbReference type="Pfam" id="PF07973">
    <property type="entry name" value="tRNA_SAD"/>
    <property type="match status" value="1"/>
</dbReference>
<keyword evidence="5" id="KW-0862">Zinc</keyword>
<dbReference type="GO" id="GO:0005524">
    <property type="term" value="F:ATP binding"/>
    <property type="evidence" value="ECO:0007669"/>
    <property type="project" value="InterPro"/>
</dbReference>
<dbReference type="Gene3D" id="3.30.980.10">
    <property type="entry name" value="Threonyl-trna Synthetase, Chain A, domain 2"/>
    <property type="match status" value="1"/>
</dbReference>
<dbReference type="InterPro" id="IPR009000">
    <property type="entry name" value="Transl_B-barrel_sf"/>
</dbReference>
<dbReference type="InterPro" id="IPR018165">
    <property type="entry name" value="Ala-tRNA-synth_IIc_core"/>
</dbReference>
<dbReference type="GeneID" id="90075528"/>
<dbReference type="GO" id="GO:0046872">
    <property type="term" value="F:metal ion binding"/>
    <property type="evidence" value="ECO:0007669"/>
    <property type="project" value="UniProtKB-KW"/>
</dbReference>
<dbReference type="InterPro" id="IPR051335">
    <property type="entry name" value="Alanyl-tRNA_Editing_Enzymes"/>
</dbReference>
<dbReference type="AlphaFoldDB" id="A0AAV5QRW6"/>
<dbReference type="PANTHER" id="PTHR43462">
    <property type="entry name" value="ALANYL-TRNA EDITING PROTEIN"/>
    <property type="match status" value="1"/>
</dbReference>
<evidence type="ECO:0000256" key="1">
    <source>
        <dbReference type="ARBA" id="ARBA00001947"/>
    </source>
</evidence>
<dbReference type="Proteomes" id="UP001360560">
    <property type="component" value="Unassembled WGS sequence"/>
</dbReference>
<accession>A0AAV5QRW6</accession>
<keyword evidence="9" id="KW-1185">Reference proteome</keyword>
<dbReference type="GO" id="GO:0003676">
    <property type="term" value="F:nucleic acid binding"/>
    <property type="evidence" value="ECO:0007669"/>
    <property type="project" value="InterPro"/>
</dbReference>
<keyword evidence="8" id="KW-0436">Ligase</keyword>
<feature type="domain" description="Alanyl-transfer RNA synthetases family profile" evidence="7">
    <location>
        <begin position="1"/>
        <end position="295"/>
    </location>
</feature>
<comment type="caution">
    <text evidence="8">The sequence shown here is derived from an EMBL/GenBank/DDBJ whole genome shotgun (WGS) entry which is preliminary data.</text>
</comment>
<protein>
    <submittedName>
        <fullName evidence="8">Alanine--tRNA ligase</fullName>
    </submittedName>
</protein>
<evidence type="ECO:0000256" key="5">
    <source>
        <dbReference type="ARBA" id="ARBA00022833"/>
    </source>
</evidence>
<dbReference type="PROSITE" id="PS50860">
    <property type="entry name" value="AA_TRNA_LIGASE_II_ALA"/>
    <property type="match status" value="1"/>
</dbReference>
<proteinExistence type="inferred from homology"/>
<dbReference type="Gene3D" id="2.40.30.130">
    <property type="match status" value="1"/>
</dbReference>
<dbReference type="InterPro" id="IPR012947">
    <property type="entry name" value="tRNA_SAD"/>
</dbReference>
<dbReference type="GO" id="GO:0006419">
    <property type="term" value="P:alanyl-tRNA aminoacylation"/>
    <property type="evidence" value="ECO:0007669"/>
    <property type="project" value="InterPro"/>
</dbReference>
<evidence type="ECO:0000256" key="3">
    <source>
        <dbReference type="ARBA" id="ARBA00008429"/>
    </source>
</evidence>
<dbReference type="GO" id="GO:0005737">
    <property type="term" value="C:cytoplasm"/>
    <property type="evidence" value="ECO:0007669"/>
    <property type="project" value="UniProtKB-SubCell"/>
</dbReference>
<evidence type="ECO:0000313" key="9">
    <source>
        <dbReference type="Proteomes" id="UP001360560"/>
    </source>
</evidence>
<comment type="similarity">
    <text evidence="3">Belongs to the class-II aminoacyl-tRNA synthetase family. Alax-L subfamily.</text>
</comment>
<evidence type="ECO:0000259" key="7">
    <source>
        <dbReference type="PROSITE" id="PS50860"/>
    </source>
</evidence>
<dbReference type="InterPro" id="IPR018163">
    <property type="entry name" value="Thr/Ala-tRNA-synth_IIc_edit"/>
</dbReference>
<comment type="subcellular location">
    <subcellularLocation>
        <location evidence="2">Cytoplasm</location>
    </subcellularLocation>
</comment>
<reference evidence="8 9" key="1">
    <citation type="journal article" date="2023" name="Elife">
        <title>Identification of key yeast species and microbe-microbe interactions impacting larval growth of Drosophila in the wild.</title>
        <authorList>
            <person name="Mure A."/>
            <person name="Sugiura Y."/>
            <person name="Maeda R."/>
            <person name="Honda K."/>
            <person name="Sakurai N."/>
            <person name="Takahashi Y."/>
            <person name="Watada M."/>
            <person name="Katoh T."/>
            <person name="Gotoh A."/>
            <person name="Gotoh Y."/>
            <person name="Taniguchi I."/>
            <person name="Nakamura K."/>
            <person name="Hayashi T."/>
            <person name="Katayama T."/>
            <person name="Uemura T."/>
            <person name="Hattori Y."/>
        </authorList>
    </citation>
    <scope>NUCLEOTIDE SEQUENCE [LARGE SCALE GENOMIC DNA]</scope>
    <source>
        <strain evidence="8 9">SC-9</strain>
    </source>
</reference>